<dbReference type="Proteomes" id="UP001596442">
    <property type="component" value="Unassembled WGS sequence"/>
</dbReference>
<keyword evidence="1" id="KW-0966">Cell projection</keyword>
<sequence length="168" mass="17497">MASVPVSHLILFVASLVIAAGVVGTVTTGVDRVSSAVNDGSLDATEQLRTDITVVSDPNGGVYDASHGAEGNVTLLIKNTGTQRLAPDGSGVDIVFDGRFVRPSAKHGELVSVDGATAWSRGDVLALTIDLDEVDGVGSLDDETSDHRVYLTVNGDEELFQFRVEGSN</sequence>
<keyword evidence="2" id="KW-1185">Reference proteome</keyword>
<name>A0ABD5SDT1_9EURY</name>
<proteinExistence type="predicted"/>
<dbReference type="PANTHER" id="PTHR42200">
    <property type="entry name" value="ARCHAEAL FLAGELLA-RELATED PROTEIN F-RELATED"/>
    <property type="match status" value="1"/>
</dbReference>
<comment type="caution">
    <text evidence="1">The sequence shown here is derived from an EMBL/GenBank/DDBJ whole genome shotgun (WGS) entry which is preliminary data.</text>
</comment>
<keyword evidence="1" id="KW-0969">Cilium</keyword>
<protein>
    <submittedName>
        <fullName evidence="1">Flagellar protein G</fullName>
    </submittedName>
</protein>
<keyword evidence="1" id="KW-0282">Flagellum</keyword>
<evidence type="ECO:0000313" key="2">
    <source>
        <dbReference type="Proteomes" id="UP001596442"/>
    </source>
</evidence>
<reference evidence="1 2" key="1">
    <citation type="journal article" date="2019" name="Int. J. Syst. Evol. Microbiol.">
        <title>The Global Catalogue of Microorganisms (GCM) 10K type strain sequencing project: providing services to taxonomists for standard genome sequencing and annotation.</title>
        <authorList>
            <consortium name="The Broad Institute Genomics Platform"/>
            <consortium name="The Broad Institute Genome Sequencing Center for Infectious Disease"/>
            <person name="Wu L."/>
            <person name="Ma J."/>
        </authorList>
    </citation>
    <scope>NUCLEOTIDE SEQUENCE [LARGE SCALE GENOMIC DNA]</scope>
    <source>
        <strain evidence="1 2">CGMCC 1.3239</strain>
    </source>
</reference>
<dbReference type="InterPro" id="IPR002774">
    <property type="entry name" value="Flagellin_arc-type"/>
</dbReference>
<dbReference type="Pfam" id="PF01917">
    <property type="entry name" value="Flagellin_arch-type"/>
    <property type="match status" value="1"/>
</dbReference>
<dbReference type="EMBL" id="JBHSWW010000094">
    <property type="protein sequence ID" value="MFC6753415.1"/>
    <property type="molecule type" value="Genomic_DNA"/>
</dbReference>
<organism evidence="1 2">
    <name type="scientific">Halorubrum tibetense</name>
    <dbReference type="NCBI Taxonomy" id="175631"/>
    <lineage>
        <taxon>Archaea</taxon>
        <taxon>Methanobacteriati</taxon>
        <taxon>Methanobacteriota</taxon>
        <taxon>Stenosarchaea group</taxon>
        <taxon>Halobacteria</taxon>
        <taxon>Halobacteriales</taxon>
        <taxon>Haloferacaceae</taxon>
        <taxon>Halorubrum</taxon>
    </lineage>
</organism>
<dbReference type="AlphaFoldDB" id="A0ABD5SDT1"/>
<evidence type="ECO:0000313" key="1">
    <source>
        <dbReference type="EMBL" id="MFC6753415.1"/>
    </source>
</evidence>
<accession>A0ABD5SDT1</accession>
<gene>
    <name evidence="1" type="ORF">ACFQEU_08045</name>
</gene>
<dbReference type="RefSeq" id="WP_379780999.1">
    <property type="nucleotide sequence ID" value="NZ_JBHSWW010000094.1"/>
</dbReference>
<dbReference type="PANTHER" id="PTHR42200:SF2">
    <property type="entry name" value="ARCHAEAL FLAGELLA-RELATED PROTEIN F"/>
    <property type="match status" value="1"/>
</dbReference>